<dbReference type="InterPro" id="IPR045570">
    <property type="entry name" value="Metalloprtase-TldD/E_cen_dom"/>
</dbReference>
<dbReference type="Pfam" id="PF01523">
    <property type="entry name" value="PmbA_TldD_1st"/>
    <property type="match status" value="1"/>
</dbReference>
<evidence type="ECO:0000313" key="9">
    <source>
        <dbReference type="Proteomes" id="UP000053467"/>
    </source>
</evidence>
<dbReference type="Pfam" id="PF19289">
    <property type="entry name" value="PmbA_TldD_3rd"/>
    <property type="match status" value="1"/>
</dbReference>
<feature type="domain" description="Metalloprotease TldD/E N-terminal" evidence="5">
    <location>
        <begin position="20"/>
        <end position="83"/>
    </location>
</feature>
<comment type="caution">
    <text evidence="8">The sequence shown here is derived from an EMBL/GenBank/DDBJ whole genome shotgun (WGS) entry which is preliminary data.</text>
</comment>
<sequence length="481" mass="54455">MFKLGKLAIEVAKHYGADYADIRIIDTKNEEIVVKNGKLNVDYSNTLGFGIRVLYKGSWGFSSSDNLTTSEIKKVAKEACFIAKASSSLQREKVRLAKEDTYKDHWFTPVLKNPFRIPLERKADLLFKIDEILRKKSEIKVAYSEMSFQNIRKWFISSEGSEIVQDLLRSGAGYSATALGNNDMQVRSYPASFGGQYYSGGYEIIEQMELLQNAERIRDEAIALLKAPQCPNSVKDIIIGGAQMVLQIHESVGHATELDRVLGYEENYAGSSFATLEKYKKFRYGSKIVNLFADATIPMGLATQGYDDDGVRSQRWDIVKEGILVGYMTNRELAHKIGDRRSKGCNRSQGFYSIPIIRISNLSLAPGEWELEDLIRDTKDGIYMDVNKSWSIDQRRLNFQFGCEIGYEIKNGRLGRMLKNCSYQDITPVFWNKCDAICNENYWDLWGVINCGKGQPGQRAEMSHGAAPTRFRKVRVGIGNK</sequence>
<evidence type="ECO:0000313" key="8">
    <source>
        <dbReference type="EMBL" id="KUK87376.1"/>
    </source>
</evidence>
<feature type="domain" description="Metalloprotease TldD/E central" evidence="7">
    <location>
        <begin position="113"/>
        <end position="224"/>
    </location>
</feature>
<dbReference type="Pfam" id="PF19290">
    <property type="entry name" value="PmbA_TldD_2nd"/>
    <property type="match status" value="1"/>
</dbReference>
<comment type="similarity">
    <text evidence="1">Belongs to the peptidase U62 family.</text>
</comment>
<dbReference type="FunFam" id="3.30.2290.10:FF:000003">
    <property type="entry name" value="Zinc-dependent protease, TldD/PmbA family"/>
    <property type="match status" value="1"/>
</dbReference>
<dbReference type="GO" id="GO:0008237">
    <property type="term" value="F:metallopeptidase activity"/>
    <property type="evidence" value="ECO:0007669"/>
    <property type="project" value="UniProtKB-KW"/>
</dbReference>
<gene>
    <name evidence="8" type="ORF">XE03_0774</name>
</gene>
<reference evidence="9" key="1">
    <citation type="journal article" date="2015" name="MBio">
        <title>Genome-Resolved Metagenomic Analysis Reveals Roles for Candidate Phyla and Other Microbial Community Members in Biogeochemical Transformations in Oil Reservoirs.</title>
        <authorList>
            <person name="Hu P."/>
            <person name="Tom L."/>
            <person name="Singh A."/>
            <person name="Thomas B.C."/>
            <person name="Baker B.J."/>
            <person name="Piceno Y.M."/>
            <person name="Andersen G.L."/>
            <person name="Banfield J.F."/>
        </authorList>
    </citation>
    <scope>NUCLEOTIDE SEQUENCE [LARGE SCALE GENOMIC DNA]</scope>
</reference>
<proteinExistence type="inferred from homology"/>
<dbReference type="PANTHER" id="PTHR30624:SF10">
    <property type="entry name" value="CONSERVED PROTEIN"/>
    <property type="match status" value="1"/>
</dbReference>
<keyword evidence="2" id="KW-0645">Protease</keyword>
<dbReference type="Proteomes" id="UP000053467">
    <property type="component" value="Unassembled WGS sequence"/>
</dbReference>
<name>A0A101I237_UNCT6</name>
<dbReference type="InterPro" id="IPR051463">
    <property type="entry name" value="Peptidase_U62_metallo"/>
</dbReference>
<evidence type="ECO:0000259" key="7">
    <source>
        <dbReference type="Pfam" id="PF19290"/>
    </source>
</evidence>
<dbReference type="GO" id="GO:0006508">
    <property type="term" value="P:proteolysis"/>
    <property type="evidence" value="ECO:0007669"/>
    <property type="project" value="UniProtKB-KW"/>
</dbReference>
<dbReference type="PANTHER" id="PTHR30624">
    <property type="entry name" value="UNCHARACTERIZED PROTEIN TLDD AND PMBA"/>
    <property type="match status" value="1"/>
</dbReference>
<dbReference type="GO" id="GO:0005829">
    <property type="term" value="C:cytosol"/>
    <property type="evidence" value="ECO:0007669"/>
    <property type="project" value="TreeGrafter"/>
</dbReference>
<keyword evidence="4" id="KW-0482">Metalloprotease</keyword>
<accession>A0A101I237</accession>
<evidence type="ECO:0000256" key="1">
    <source>
        <dbReference type="ARBA" id="ARBA00005836"/>
    </source>
</evidence>
<dbReference type="PATRIC" id="fig|1635277.3.peg.1866"/>
<evidence type="ECO:0000256" key="2">
    <source>
        <dbReference type="ARBA" id="ARBA00022670"/>
    </source>
</evidence>
<feature type="domain" description="Metalloprotease TldD/E C-terminal" evidence="6">
    <location>
        <begin position="247"/>
        <end position="472"/>
    </location>
</feature>
<evidence type="ECO:0000259" key="5">
    <source>
        <dbReference type="Pfam" id="PF01523"/>
    </source>
</evidence>
<dbReference type="InterPro" id="IPR035068">
    <property type="entry name" value="TldD/PmbA_N"/>
</dbReference>
<dbReference type="InterPro" id="IPR002510">
    <property type="entry name" value="Metalloprtase-TldD/E_N"/>
</dbReference>
<dbReference type="Gene3D" id="3.30.2290.10">
    <property type="entry name" value="PmbA/TldD superfamily"/>
    <property type="match status" value="1"/>
</dbReference>
<dbReference type="InterPro" id="IPR045569">
    <property type="entry name" value="Metalloprtase-TldD/E_C"/>
</dbReference>
<dbReference type="InterPro" id="IPR036059">
    <property type="entry name" value="TldD/PmbA_sf"/>
</dbReference>
<dbReference type="EMBL" id="LGGX01000005">
    <property type="protein sequence ID" value="KUK87376.1"/>
    <property type="molecule type" value="Genomic_DNA"/>
</dbReference>
<evidence type="ECO:0000256" key="3">
    <source>
        <dbReference type="ARBA" id="ARBA00022801"/>
    </source>
</evidence>
<evidence type="ECO:0000259" key="6">
    <source>
        <dbReference type="Pfam" id="PF19289"/>
    </source>
</evidence>
<dbReference type="AlphaFoldDB" id="A0A101I237"/>
<protein>
    <submittedName>
        <fullName evidence="8">TldD/PmbA family protein</fullName>
    </submittedName>
</protein>
<organism evidence="8 9">
    <name type="scientific">candidate division TA06 bacterium 34_109</name>
    <dbReference type="NCBI Taxonomy" id="1635277"/>
    <lineage>
        <taxon>Bacteria</taxon>
        <taxon>Bacteria division TA06</taxon>
    </lineage>
</organism>
<evidence type="ECO:0000256" key="4">
    <source>
        <dbReference type="ARBA" id="ARBA00023049"/>
    </source>
</evidence>
<keyword evidence="3" id="KW-0378">Hydrolase</keyword>
<dbReference type="SUPFAM" id="SSF111283">
    <property type="entry name" value="Putative modulator of DNA gyrase, PmbA/TldD"/>
    <property type="match status" value="1"/>
</dbReference>